<dbReference type="EMBL" id="JN695672">
    <property type="protein sequence ID" value="AEW47954.1"/>
    <property type="molecule type" value="Genomic_DNA"/>
</dbReference>
<evidence type="ECO:0000256" key="5">
    <source>
        <dbReference type="ARBA" id="ARBA00023001"/>
    </source>
</evidence>
<comment type="catalytic activity">
    <reaction evidence="1 12">
        <text>Hydrolysis of terminal, non-reducing beta-D-glucosyl residues with release of beta-D-glucose.</text>
        <dbReference type="EC" id="3.2.1.21"/>
    </reaction>
</comment>
<feature type="active site" description="Proton donor" evidence="9">
    <location>
        <position position="167"/>
    </location>
</feature>
<evidence type="ECO:0000256" key="10">
    <source>
        <dbReference type="PIRSR" id="PIRSR617736-2"/>
    </source>
</evidence>
<evidence type="ECO:0000256" key="2">
    <source>
        <dbReference type="ARBA" id="ARBA00010838"/>
    </source>
</evidence>
<reference evidence="13" key="1">
    <citation type="submission" date="2011-09" db="EMBL/GenBank/DDBJ databases">
        <title>High throughput functional metagenomic screening for glycosyl hydrolases in a passive mining bioremediation site.</title>
        <authorList>
            <person name="Mewis K."/>
            <person name="Konwar K."/>
            <person name="Howes C.G."/>
            <person name="Taupp M."/>
            <person name="Baldwin S.A."/>
            <person name="Hallam S.J."/>
        </authorList>
    </citation>
    <scope>NUCLEOTIDE SEQUENCE</scope>
</reference>
<evidence type="ECO:0000256" key="9">
    <source>
        <dbReference type="PIRSR" id="PIRSR617736-1"/>
    </source>
</evidence>
<dbReference type="PANTHER" id="PTHR10353:SF36">
    <property type="entry name" value="LP05116P"/>
    <property type="match status" value="1"/>
</dbReference>
<evidence type="ECO:0000313" key="13">
    <source>
        <dbReference type="EMBL" id="AEW47954.1"/>
    </source>
</evidence>
<feature type="binding site" evidence="10">
    <location>
        <position position="166"/>
    </location>
    <ligand>
        <name>substrate</name>
    </ligand>
</feature>
<evidence type="ECO:0000256" key="11">
    <source>
        <dbReference type="PROSITE-ProRule" id="PRU10055"/>
    </source>
</evidence>
<dbReference type="PRINTS" id="PR00131">
    <property type="entry name" value="GLHYDRLASE1"/>
</dbReference>
<feature type="binding site" evidence="10">
    <location>
        <position position="400"/>
    </location>
    <ligand>
        <name>substrate</name>
    </ligand>
</feature>
<comment type="similarity">
    <text evidence="2 12">Belongs to the glycosyl hydrolase 1 family.</text>
</comment>
<dbReference type="InterPro" id="IPR001360">
    <property type="entry name" value="Glyco_hydro_1"/>
</dbReference>
<feature type="binding site" evidence="10">
    <location>
        <begin position="407"/>
        <end position="408"/>
    </location>
    <ligand>
        <name>substrate</name>
    </ligand>
</feature>
<dbReference type="EC" id="3.2.1.21" evidence="3 12"/>
<proteinExistence type="inferred from homology"/>
<evidence type="ECO:0000256" key="6">
    <source>
        <dbReference type="ARBA" id="ARBA00023277"/>
    </source>
</evidence>
<sequence length="447" mass="49763">MMTNQSFPSNFLWGTATASYQIEGAAHEEGRGESIWDRFSHTPGLVKNNDTGDVACDHYHLYKEDIQLMKQLGVKAYRFSVAWPRILPSGSGSVNQAGLDFYSRLTDELLKADIQPFATLYHWDLPVELEDRGGWTNRDIAGWFADYAAIVVRALGDRVHDWITLNEPWCTAFLGYSSGEHAPGIRNPRLAMQATHNTLLAHGLGMQAIRAAGDAATRAGITLNMGINLPATDSSADQAAAAEAIDQNWELFTLPIFTGHYSNRLIEQAGNDAPRIQPGDMALICARNDFLGLNYYTPSRISATANQGEPGVVRNPAAEYTTMDWEVHPDGLYQLLLRLRDLTRGKTPIYITENGAAFKDVITPDGHVHDERRVDFLRGHFDAARRAIAAGVDLRGYFVWSLMDNFEWGHGYTQFFGLVNVDYATQRRTIKDSGYYLRDVIAANAVI</sequence>
<keyword evidence="4 12" id="KW-0378">Hydrolase</keyword>
<accession>G9IS31</accession>
<dbReference type="FunFam" id="3.20.20.80:FF:000004">
    <property type="entry name" value="Beta-glucosidase 6-phospho-beta-glucosidase"/>
    <property type="match status" value="1"/>
</dbReference>
<evidence type="ECO:0000256" key="1">
    <source>
        <dbReference type="ARBA" id="ARBA00000448"/>
    </source>
</evidence>
<dbReference type="InterPro" id="IPR017853">
    <property type="entry name" value="GH"/>
</dbReference>
<dbReference type="PROSITE" id="PS00653">
    <property type="entry name" value="GLYCOSYL_HYDROL_F1_2"/>
    <property type="match status" value="1"/>
</dbReference>
<evidence type="ECO:0000256" key="4">
    <source>
        <dbReference type="ARBA" id="ARBA00022801"/>
    </source>
</evidence>
<evidence type="ECO:0000256" key="7">
    <source>
        <dbReference type="ARBA" id="ARBA00023295"/>
    </source>
</evidence>
<dbReference type="GO" id="GO:0008422">
    <property type="term" value="F:beta-glucosidase activity"/>
    <property type="evidence" value="ECO:0007669"/>
    <property type="project" value="UniProtKB-EC"/>
</dbReference>
<dbReference type="Gene3D" id="3.20.20.80">
    <property type="entry name" value="Glycosidases"/>
    <property type="match status" value="1"/>
</dbReference>
<dbReference type="AlphaFoldDB" id="G9IS31"/>
<feature type="binding site" evidence="10">
    <location>
        <position position="296"/>
    </location>
    <ligand>
        <name>substrate</name>
    </ligand>
</feature>
<keyword evidence="7 12" id="KW-0326">Glycosidase</keyword>
<evidence type="ECO:0000256" key="3">
    <source>
        <dbReference type="ARBA" id="ARBA00012744"/>
    </source>
</evidence>
<dbReference type="Pfam" id="PF00232">
    <property type="entry name" value="Glyco_hydro_1"/>
    <property type="match status" value="1"/>
</dbReference>
<keyword evidence="6" id="KW-0119">Carbohydrate metabolism</keyword>
<protein>
    <recommendedName>
        <fullName evidence="3 12">Beta-glucosidase</fullName>
        <ecNumber evidence="3 12">3.2.1.21</ecNumber>
    </recommendedName>
</protein>
<dbReference type="GO" id="GO:0030245">
    <property type="term" value="P:cellulose catabolic process"/>
    <property type="evidence" value="ECO:0007669"/>
    <property type="project" value="UniProtKB-KW"/>
</dbReference>
<dbReference type="InterPro" id="IPR033132">
    <property type="entry name" value="GH_1_N_CS"/>
</dbReference>
<dbReference type="InterPro" id="IPR018120">
    <property type="entry name" value="Glyco_hydro_1_AS"/>
</dbReference>
<evidence type="ECO:0000256" key="12">
    <source>
        <dbReference type="RuleBase" id="RU361175"/>
    </source>
</evidence>
<name>G9IS31_9BACT</name>
<feature type="binding site" evidence="10">
    <location>
        <position position="21"/>
    </location>
    <ligand>
        <name>substrate</name>
    </ligand>
</feature>
<keyword evidence="5" id="KW-0136">Cellulose degradation</keyword>
<feature type="binding site" evidence="10">
    <location>
        <position position="122"/>
    </location>
    <ligand>
        <name>substrate</name>
    </ligand>
</feature>
<dbReference type="GO" id="GO:0005829">
    <property type="term" value="C:cytosol"/>
    <property type="evidence" value="ECO:0007669"/>
    <property type="project" value="TreeGrafter"/>
</dbReference>
<dbReference type="InterPro" id="IPR017736">
    <property type="entry name" value="Glyco_hydro_1_beta-glucosidase"/>
</dbReference>
<dbReference type="SUPFAM" id="SSF51445">
    <property type="entry name" value="(Trans)glycosidases"/>
    <property type="match status" value="1"/>
</dbReference>
<dbReference type="PROSITE" id="PS00572">
    <property type="entry name" value="GLYCOSYL_HYDROL_F1_1"/>
    <property type="match status" value="1"/>
</dbReference>
<dbReference type="NCBIfam" id="TIGR03356">
    <property type="entry name" value="BGL"/>
    <property type="match status" value="1"/>
</dbReference>
<dbReference type="PANTHER" id="PTHR10353">
    <property type="entry name" value="GLYCOSYL HYDROLASE"/>
    <property type="match status" value="1"/>
</dbReference>
<organism evidence="13">
    <name type="scientific">uncultured bacterium D2_11</name>
    <dbReference type="NCBI Taxonomy" id="1112290"/>
    <lineage>
        <taxon>Bacteria</taxon>
        <taxon>environmental samples</taxon>
    </lineage>
</organism>
<evidence type="ECO:0000256" key="8">
    <source>
        <dbReference type="ARBA" id="ARBA00023326"/>
    </source>
</evidence>
<feature type="active site" description="Nucleophile" evidence="9 11">
    <location>
        <position position="353"/>
    </location>
</feature>
<keyword evidence="8" id="KW-0624">Polysaccharide degradation</keyword>